<feature type="domain" description="KIB1-4 beta-propeller" evidence="1">
    <location>
        <begin position="79"/>
        <end position="303"/>
    </location>
</feature>
<dbReference type="OMA" id="MIFHEHA"/>
<reference evidence="3" key="1">
    <citation type="journal article" date="2012" name="Nat. Biotechnol.">
        <title>Reference genome sequence of the model plant Setaria.</title>
        <authorList>
            <person name="Bennetzen J.L."/>
            <person name="Schmutz J."/>
            <person name="Wang H."/>
            <person name="Percifield R."/>
            <person name="Hawkins J."/>
            <person name="Pontaroli A.C."/>
            <person name="Estep M."/>
            <person name="Feng L."/>
            <person name="Vaughn J.N."/>
            <person name="Grimwood J."/>
            <person name="Jenkins J."/>
            <person name="Barry K."/>
            <person name="Lindquist E."/>
            <person name="Hellsten U."/>
            <person name="Deshpande S."/>
            <person name="Wang X."/>
            <person name="Wu X."/>
            <person name="Mitros T."/>
            <person name="Triplett J."/>
            <person name="Yang X."/>
            <person name="Ye C.Y."/>
            <person name="Mauro-Herrera M."/>
            <person name="Wang L."/>
            <person name="Li P."/>
            <person name="Sharma M."/>
            <person name="Sharma R."/>
            <person name="Ronald P.C."/>
            <person name="Panaud O."/>
            <person name="Kellogg E.A."/>
            <person name="Brutnell T.P."/>
            <person name="Doust A.N."/>
            <person name="Tuskan G.A."/>
            <person name="Rokhsar D."/>
            <person name="Devos K.M."/>
        </authorList>
    </citation>
    <scope>NUCLEOTIDE SEQUENCE [LARGE SCALE GENOMIC DNA]</scope>
    <source>
        <strain evidence="3">cv. Yugu1</strain>
    </source>
</reference>
<dbReference type="EnsemblPlants" id="KQK95271">
    <property type="protein sequence ID" value="KQK95271"/>
    <property type="gene ID" value="SETIT_028212mg"/>
</dbReference>
<dbReference type="InterPro" id="IPR005174">
    <property type="entry name" value="KIB1-4_b-propeller"/>
</dbReference>
<dbReference type="STRING" id="4555.K3ZNN2"/>
<keyword evidence="3" id="KW-1185">Reference proteome</keyword>
<name>K3ZNN2_SETIT</name>
<dbReference type="eggNOG" id="ENOG502RRPK">
    <property type="taxonomic scope" value="Eukaryota"/>
</dbReference>
<dbReference type="PANTHER" id="PTHR33110:SF103">
    <property type="entry name" value="F-BOX DOMAIN-CONTAINING PROTEIN"/>
    <property type="match status" value="1"/>
</dbReference>
<sequence length="358" mass="39862">CSTYCLFVHSDTPRPFLFISGSAEHMAATPQSWSDIPLDLACLVLGRLYAHADRVRFAAVCPQPAAPSTTCPGASRSASLAATSFATASGSWLVYRRVRCLVLVDPFSGATMTLPDPSDAHLPDKDLVAALFWSSRSNRVAVCRPGGSTWSVAWNLSLWITDMAFYRGKLFAVDHEEDLLALDISVDDKTGDPQVSRIGQAIKVNHFHNPDTFHRMLYLVELRGKLLLVRRMIFHEHAHGSGQMHTFDGQCEPELVVFKADFRRSRWAKVMNLEDDQALFLGPCSRAVCLPQYDSPGNRFWFLYKDYYPSWQWDSSSTSGTSDMANNGKFSSPLPTISWNRHGGPADHVGAVWLFPSN</sequence>
<dbReference type="PANTHER" id="PTHR33110">
    <property type="entry name" value="F-BOX/KELCH-REPEAT PROTEIN-RELATED"/>
    <property type="match status" value="1"/>
</dbReference>
<reference evidence="2" key="2">
    <citation type="submission" date="2018-08" db="UniProtKB">
        <authorList>
            <consortium name="EnsemblPlants"/>
        </authorList>
    </citation>
    <scope>IDENTIFICATION</scope>
    <source>
        <strain evidence="2">Yugu1</strain>
    </source>
</reference>
<dbReference type="Proteomes" id="UP000004995">
    <property type="component" value="Unassembled WGS sequence"/>
</dbReference>
<organism evidence="2 3">
    <name type="scientific">Setaria italica</name>
    <name type="common">Foxtail millet</name>
    <name type="synonym">Panicum italicum</name>
    <dbReference type="NCBI Taxonomy" id="4555"/>
    <lineage>
        <taxon>Eukaryota</taxon>
        <taxon>Viridiplantae</taxon>
        <taxon>Streptophyta</taxon>
        <taxon>Embryophyta</taxon>
        <taxon>Tracheophyta</taxon>
        <taxon>Spermatophyta</taxon>
        <taxon>Magnoliopsida</taxon>
        <taxon>Liliopsida</taxon>
        <taxon>Poales</taxon>
        <taxon>Poaceae</taxon>
        <taxon>PACMAD clade</taxon>
        <taxon>Panicoideae</taxon>
        <taxon>Panicodae</taxon>
        <taxon>Paniceae</taxon>
        <taxon>Cenchrinae</taxon>
        <taxon>Setaria</taxon>
    </lineage>
</organism>
<dbReference type="Pfam" id="PF03478">
    <property type="entry name" value="Beta-prop_KIB1-4"/>
    <property type="match status" value="1"/>
</dbReference>
<evidence type="ECO:0000259" key="1">
    <source>
        <dbReference type="Pfam" id="PF03478"/>
    </source>
</evidence>
<evidence type="ECO:0000313" key="2">
    <source>
        <dbReference type="EnsemblPlants" id="KQK95271"/>
    </source>
</evidence>
<dbReference type="HOGENOM" id="CLU_019286_9_0_1"/>
<accession>K3ZNN2</accession>
<dbReference type="Gramene" id="KQK95271">
    <property type="protein sequence ID" value="KQK95271"/>
    <property type="gene ID" value="SETIT_028212mg"/>
</dbReference>
<dbReference type="AlphaFoldDB" id="K3ZNN2"/>
<dbReference type="InParanoid" id="K3ZNN2"/>
<protein>
    <recommendedName>
        <fullName evidence="1">KIB1-4 beta-propeller domain-containing protein</fullName>
    </recommendedName>
</protein>
<evidence type="ECO:0000313" key="3">
    <source>
        <dbReference type="Proteomes" id="UP000004995"/>
    </source>
</evidence>
<dbReference type="EMBL" id="AGNK02005128">
    <property type="status" value="NOT_ANNOTATED_CDS"/>
    <property type="molecule type" value="Genomic_DNA"/>
</dbReference>
<proteinExistence type="predicted"/>